<gene>
    <name evidence="5" type="ORF">GJ744_003295</name>
</gene>
<evidence type="ECO:0000259" key="4">
    <source>
        <dbReference type="Pfam" id="PF24883"/>
    </source>
</evidence>
<dbReference type="InterPro" id="IPR027417">
    <property type="entry name" value="P-loop_NTPase"/>
</dbReference>
<evidence type="ECO:0000313" key="5">
    <source>
        <dbReference type="EMBL" id="KAF7503753.1"/>
    </source>
</evidence>
<dbReference type="Gene3D" id="2.130.10.10">
    <property type="entry name" value="YVTN repeat-like/Quinoprotein amine dehydrogenase"/>
    <property type="match status" value="2"/>
</dbReference>
<comment type="caution">
    <text evidence="5">The sequence shown here is derived from an EMBL/GenBank/DDBJ whole genome shotgun (WGS) entry which is preliminary data.</text>
</comment>
<dbReference type="InterPro" id="IPR054471">
    <property type="entry name" value="GPIID_WHD"/>
</dbReference>
<dbReference type="Gene3D" id="3.40.50.1820">
    <property type="entry name" value="alpha/beta hydrolase"/>
    <property type="match status" value="1"/>
</dbReference>
<feature type="compositionally biased region" description="Polar residues" evidence="2">
    <location>
        <begin position="34"/>
        <end position="43"/>
    </location>
</feature>
<dbReference type="InterPro" id="IPR029058">
    <property type="entry name" value="AB_hydrolase_fold"/>
</dbReference>
<dbReference type="Pfam" id="PF22939">
    <property type="entry name" value="WHD_GPIID"/>
    <property type="match status" value="1"/>
</dbReference>
<reference evidence="5" key="1">
    <citation type="submission" date="2020-02" db="EMBL/GenBank/DDBJ databases">
        <authorList>
            <person name="Palmer J.M."/>
        </authorList>
    </citation>
    <scope>NUCLEOTIDE SEQUENCE</scope>
    <source>
        <strain evidence="5">EPUS1.4</strain>
        <tissue evidence="5">Thallus</tissue>
    </source>
</reference>
<sequence>MFRRQFAFGKKRGDDGDDLDPAQSHSGDGDVGKNTLSPPSKSLSPGEVFPGPTLQNTRTVSIDRKLTTPSDVHSNASRVVEASGQDPLGLNVIHKPEGNPRVDIIFVHGLGGSSRMTWSMNHNPEFFWPLKFLPLEPDINEARILTFGYSANFLRGSGKNKMSVLDFAKDLLFDLKYGKDGSVPELDDLRMGERPIIFVVHSMGGLIVKEAYMQGQNDPTYEDIIKTVSSIIFLSTPHRGTNLAETLNRILQVSFVANPMQFIAELASGSQTLQKLNEQFRHVAPKLQIVSFYETRPTTILKKTHIMVLEKDSSVLGYPGEISKPLDADHHGVCKYPNLNDPRYVTVRNVLKSLVGKAEQKGKLQEAASHALRFNFEEYLSVPKSLDADYNFFRDRWTSGTCKWILSHQAFTGWVEDVHLKPRVLWIHGNAASGKSVVSSFVIDYLVQQDLPCQYFFIRFMDHKKRTLSMILRSLACQVARSIPAYAEKLRLLEAAGTDLKSADYRNLWQWLYKQALFQLDIRFPLYWIIDGVDEAEDPGLIIKLLAELHLTIIPLRVMIVSRNTHQISSAFQKLGKQVPVEAVRTEGNRDDFQSYINHEMDIAGEDSYREDVGAQLLERAGGNFLWVHLAVQKINNCYTKLAVEDALKDLPPGMEALYDRMAFSVQIQPSVNDRRLGQSILGWATSAQRLLSVEELSDALDNEGVLEIHRTIGDLCGGFVVVDKEGKVAMIHETAREYLMRAGGQDRPLSIDRKSTNDRLFKRCMLRLIDPKLRGLINRNQPPALLNYATDSWFIHFLLGPVTQPDNLDTVLKFLRGPHVLTWIHAAARRKELRVLVVASRYLTDVALKLRRLNDDESLAHHQAKDVIEGWATDLVKIVGKFGNSLNQNPDTIHKLIPPFCPENSIIYQQFGRKESKALSVSGVTSSTWGDCLTRFSLEQGSVASAVFAAGSRIVILTNVRKASHIMIYNSATFEEQRRITHPERVFSIQINRLGDLLVSYGYTTTRVWDVTTGDCIKKVMNPAKRPRPQALLFIEEDTEILVASEDRCMRSFSLDDDAAKYEIKAQINEETLEDTTVNFPICSALSPDGNMVAFGYRGHPVTVWELEPPMLLGQCNMALDATDMTIKENTWGEVFKLTWRPFSGEVLGLTQVGLLFKWDPYEEEVSGTAQTNAHYLTVSRDGSIVATGDAVGTIKIYATADLSLLYQLSSQDPISHLSFSTDSRRLYDTRGTYGNVWEPNTLVRLVDSSEYPDHNSDALSETESLAKHALHTEHYLARVDSVISLCGQTVGPLFCYGTEDGVAVLCEIGRGKVCDLERSASYMSIEQIAWSEDGKLAAISDLTGRLSIKRIAKLNQDRDRWQVHHEFDIVIPPGEGHISQLLFHPAGHQLFVSTLTMLCTIDLTSHNLVKSPLPSGMSKVKWVFHPTLPDCLLGFGVMKVHMFDSANLGEVEAHTYSLSWLENPTTNLAIEALHDHTNSRRESETVGRLISNVDSPYILLEISRIAPSGRLESQYLLFSVADIHFYSKGNNARSTIEELPYTLVPAEIASRISVPLAFLSRGRLVFLDLDRWISTWRLPLSMSTRPQLLEGSKKMSAGIEQYYILPGDWVTANDAHLCTIMPDGTLLCPQNGEVATVQSSKLRL</sequence>
<name>A0A8H7A7Y0_9EURO</name>
<dbReference type="Pfam" id="PF24883">
    <property type="entry name" value="NPHP3_N"/>
    <property type="match status" value="1"/>
</dbReference>
<evidence type="ECO:0000313" key="6">
    <source>
        <dbReference type="Proteomes" id="UP000606974"/>
    </source>
</evidence>
<dbReference type="PANTHER" id="PTHR10039">
    <property type="entry name" value="AMELOGENIN"/>
    <property type="match status" value="1"/>
</dbReference>
<feature type="region of interest" description="Disordered" evidence="2">
    <location>
        <begin position="1"/>
        <end position="58"/>
    </location>
</feature>
<feature type="domain" description="GPI inositol-deacylase winged helix" evidence="3">
    <location>
        <begin position="673"/>
        <end position="744"/>
    </location>
</feature>
<evidence type="ECO:0000256" key="1">
    <source>
        <dbReference type="ARBA" id="ARBA00022737"/>
    </source>
</evidence>
<dbReference type="EMBL" id="JAACFV010000163">
    <property type="protein sequence ID" value="KAF7503753.1"/>
    <property type="molecule type" value="Genomic_DNA"/>
</dbReference>
<dbReference type="SUPFAM" id="SSF53474">
    <property type="entry name" value="alpha/beta-Hydrolases"/>
    <property type="match status" value="1"/>
</dbReference>
<dbReference type="Gene3D" id="3.40.50.300">
    <property type="entry name" value="P-loop containing nucleotide triphosphate hydrolases"/>
    <property type="match status" value="1"/>
</dbReference>
<proteinExistence type="predicted"/>
<dbReference type="OrthoDB" id="5308034at2759"/>
<evidence type="ECO:0008006" key="7">
    <source>
        <dbReference type="Google" id="ProtNLM"/>
    </source>
</evidence>
<protein>
    <recommendedName>
        <fullName evidence="7">DUF676 domain-containing protein</fullName>
    </recommendedName>
</protein>
<dbReference type="PANTHER" id="PTHR10039:SF16">
    <property type="entry name" value="GPI INOSITOL-DEACYLASE"/>
    <property type="match status" value="1"/>
</dbReference>
<feature type="domain" description="Nephrocystin 3-like N-terminal" evidence="4">
    <location>
        <begin position="400"/>
        <end position="563"/>
    </location>
</feature>
<keyword evidence="6" id="KW-1185">Reference proteome</keyword>
<evidence type="ECO:0000259" key="3">
    <source>
        <dbReference type="Pfam" id="PF22939"/>
    </source>
</evidence>
<accession>A0A8H7A7Y0</accession>
<organism evidence="5 6">
    <name type="scientific">Endocarpon pusillum</name>
    <dbReference type="NCBI Taxonomy" id="364733"/>
    <lineage>
        <taxon>Eukaryota</taxon>
        <taxon>Fungi</taxon>
        <taxon>Dikarya</taxon>
        <taxon>Ascomycota</taxon>
        <taxon>Pezizomycotina</taxon>
        <taxon>Eurotiomycetes</taxon>
        <taxon>Chaetothyriomycetidae</taxon>
        <taxon>Verrucariales</taxon>
        <taxon>Verrucariaceae</taxon>
        <taxon>Endocarpon</taxon>
    </lineage>
</organism>
<dbReference type="InterPro" id="IPR056884">
    <property type="entry name" value="NPHP3-like_N"/>
</dbReference>
<dbReference type="SUPFAM" id="SSF82171">
    <property type="entry name" value="DPP6 N-terminal domain-like"/>
    <property type="match status" value="1"/>
</dbReference>
<dbReference type="Proteomes" id="UP000606974">
    <property type="component" value="Unassembled WGS sequence"/>
</dbReference>
<dbReference type="InterPro" id="IPR015943">
    <property type="entry name" value="WD40/YVTN_repeat-like_dom_sf"/>
</dbReference>
<dbReference type="SUPFAM" id="SSF52540">
    <property type="entry name" value="P-loop containing nucleoside triphosphate hydrolases"/>
    <property type="match status" value="1"/>
</dbReference>
<keyword evidence="1" id="KW-0677">Repeat</keyword>
<evidence type="ECO:0000256" key="2">
    <source>
        <dbReference type="SAM" id="MobiDB-lite"/>
    </source>
</evidence>